<feature type="compositionally biased region" description="Basic and acidic residues" evidence="2">
    <location>
        <begin position="189"/>
        <end position="207"/>
    </location>
</feature>
<feature type="transmembrane region" description="Helical" evidence="3">
    <location>
        <begin position="25"/>
        <end position="46"/>
    </location>
</feature>
<feature type="compositionally biased region" description="Low complexity" evidence="2">
    <location>
        <begin position="60"/>
        <end position="73"/>
    </location>
</feature>
<feature type="coiled-coil region" evidence="1">
    <location>
        <begin position="368"/>
        <end position="402"/>
    </location>
</feature>
<dbReference type="EMBL" id="GGMR01008880">
    <property type="protein sequence ID" value="MBY21499.1"/>
    <property type="molecule type" value="Transcribed_RNA"/>
</dbReference>
<reference evidence="4" key="1">
    <citation type="submission" date="2018-04" db="EMBL/GenBank/DDBJ databases">
        <title>Transcriptome of Schizaphis graminum biotype I.</title>
        <authorList>
            <person name="Scully E.D."/>
            <person name="Geib S.M."/>
            <person name="Palmer N.A."/>
            <person name="Koch K."/>
            <person name="Bradshaw J."/>
            <person name="Heng-Moss T."/>
            <person name="Sarath G."/>
        </authorList>
    </citation>
    <scope>NUCLEOTIDE SEQUENCE</scope>
</reference>
<evidence type="ECO:0000256" key="3">
    <source>
        <dbReference type="SAM" id="Phobius"/>
    </source>
</evidence>
<evidence type="ECO:0000313" key="4">
    <source>
        <dbReference type="EMBL" id="MBY21499.1"/>
    </source>
</evidence>
<keyword evidence="3" id="KW-1133">Transmembrane helix</keyword>
<feature type="region of interest" description="Disordered" evidence="2">
    <location>
        <begin position="137"/>
        <end position="240"/>
    </location>
</feature>
<evidence type="ECO:0000256" key="1">
    <source>
        <dbReference type="SAM" id="Coils"/>
    </source>
</evidence>
<proteinExistence type="predicted"/>
<keyword evidence="3" id="KW-0472">Membrane</keyword>
<feature type="compositionally biased region" description="Basic and acidic residues" evidence="2">
    <location>
        <begin position="140"/>
        <end position="177"/>
    </location>
</feature>
<name>A0A2S2NWA3_SCHGA</name>
<feature type="compositionally biased region" description="Low complexity" evidence="2">
    <location>
        <begin position="178"/>
        <end position="188"/>
    </location>
</feature>
<feature type="region of interest" description="Disordered" evidence="2">
    <location>
        <begin position="51"/>
        <end position="73"/>
    </location>
</feature>
<gene>
    <name evidence="4" type="ORF">g.126928</name>
</gene>
<feature type="coiled-coil region" evidence="1">
    <location>
        <begin position="512"/>
        <end position="564"/>
    </location>
</feature>
<sequence length="611" mass="70995">MSAFTGNIDAATETTDSLVFKPLAAVIYVYICSYLIWAATTAGQWLNTPGNRRGKRVDVKTSQSKPKKSTSTTVRMKNNNIKNTSTAQLQICNGSGPKSDTIIYNIKRSANQKMENRSQEKNFIIVVSKRERRRLQQLKTQKEEKQQEQKKQEEQLQQQKQDKQQQKKQQKSQELEQIKTQNKQQQKPQELEKQQNQEERKKLEKQQQKPKNQQQLKKKQPQEKQQQPNKQRHDNPLQQKIITPTINDITATLTKSPKTSVLLNEQPACQLNDKKSEVNVTKELLCIKNESSIKSFLVDCDHELNAERNVQLDEMQSLENLTASQGTQGFHDVVVEATCIKNYCSTTYSVKDSEKLEHLEIENVTKDIHENEKRCKEHDTMIKDLREENNNIRAQYELSMKNNWSDSEFKIVLEGVRAEIEMKRLDAIKTLVDDHQVLLGELKTEHDAEVNGLHVYYQSIISNIQMNHDIAIGAIHMKHEKIINNLRNINYDQSQRYETAMQSMRQVKVQMSKEHQTEVRALREKYENTVKDHEIAMSYLIEEKELLRAEHEKVVQEMSEKNEDQHHTTIKTIINGHDDKDVDTRTTTIADDGAVNMLKTENSMLNHTIID</sequence>
<organism evidence="4">
    <name type="scientific">Schizaphis graminum</name>
    <name type="common">Green bug aphid</name>
    <dbReference type="NCBI Taxonomy" id="13262"/>
    <lineage>
        <taxon>Eukaryota</taxon>
        <taxon>Metazoa</taxon>
        <taxon>Ecdysozoa</taxon>
        <taxon>Arthropoda</taxon>
        <taxon>Hexapoda</taxon>
        <taxon>Insecta</taxon>
        <taxon>Pterygota</taxon>
        <taxon>Neoptera</taxon>
        <taxon>Paraneoptera</taxon>
        <taxon>Hemiptera</taxon>
        <taxon>Sternorrhyncha</taxon>
        <taxon>Aphidomorpha</taxon>
        <taxon>Aphidoidea</taxon>
        <taxon>Aphididae</taxon>
        <taxon>Aphidini</taxon>
        <taxon>Schizaphis</taxon>
    </lineage>
</organism>
<dbReference type="AlphaFoldDB" id="A0A2S2NWA3"/>
<keyword evidence="3" id="KW-0812">Transmembrane</keyword>
<keyword evidence="1" id="KW-0175">Coiled coil</keyword>
<protein>
    <submittedName>
        <fullName evidence="4">Uncharacterized protein</fullName>
    </submittedName>
</protein>
<accession>A0A2S2NWA3</accession>
<evidence type="ECO:0000256" key="2">
    <source>
        <dbReference type="SAM" id="MobiDB-lite"/>
    </source>
</evidence>